<dbReference type="PANTHER" id="PTHR37834:SF2">
    <property type="entry name" value="ESTERASE, SGNH HYDROLASE-TYPE"/>
    <property type="match status" value="1"/>
</dbReference>
<dbReference type="PANTHER" id="PTHR37834">
    <property type="entry name" value="GDSL-LIKE LIPASE/ACYLHYDROLASE DOMAIN PROTEIN (AFU_ORTHOLOGUE AFUA_2G00620)"/>
    <property type="match status" value="1"/>
</dbReference>
<dbReference type="SUPFAM" id="SSF52266">
    <property type="entry name" value="SGNH hydrolase"/>
    <property type="match status" value="1"/>
</dbReference>
<dbReference type="Pfam" id="PF17996">
    <property type="entry name" value="CE2_N"/>
    <property type="match status" value="1"/>
</dbReference>
<feature type="domain" description="SGNH hydrolase-type esterase" evidence="1">
    <location>
        <begin position="181"/>
        <end position="348"/>
    </location>
</feature>
<evidence type="ECO:0000313" key="4">
    <source>
        <dbReference type="Proteomes" id="UP000729733"/>
    </source>
</evidence>
<dbReference type="Pfam" id="PF13472">
    <property type="entry name" value="Lipase_GDSL_2"/>
    <property type="match status" value="1"/>
</dbReference>
<dbReference type="InterPro" id="IPR036514">
    <property type="entry name" value="SGNH_hydro_sf"/>
</dbReference>
<comment type="caution">
    <text evidence="3">The sequence shown here is derived from an EMBL/GenBank/DDBJ whole genome shotgun (WGS) entry which is preliminary data.</text>
</comment>
<protein>
    <submittedName>
        <fullName evidence="3">Electron transport complex subunit D</fullName>
    </submittedName>
</protein>
<evidence type="ECO:0000259" key="2">
    <source>
        <dbReference type="Pfam" id="PF17996"/>
    </source>
</evidence>
<reference evidence="3" key="1">
    <citation type="journal article" date="2021" name="Antonie Van Leeuwenhoek">
        <title>Draft genome and description of Waterburya agarophytonicola gen. nov. sp. nov. (Pleurocapsales, Cyanobacteria): a seaweed symbiont.</title>
        <authorList>
            <person name="Bonthond G."/>
            <person name="Shalygin S."/>
            <person name="Bayer T."/>
            <person name="Weinberger F."/>
        </authorList>
    </citation>
    <scope>NUCLEOTIDE SEQUENCE</scope>
    <source>
        <strain evidence="3">KI4</strain>
    </source>
</reference>
<dbReference type="InterPro" id="IPR040794">
    <property type="entry name" value="CE2_N"/>
</dbReference>
<keyword evidence="4" id="KW-1185">Reference proteome</keyword>
<feature type="domain" description="Carbohydrate esterase 2 N-terminal" evidence="2">
    <location>
        <begin position="61"/>
        <end position="170"/>
    </location>
</feature>
<dbReference type="Gene3D" id="3.40.50.1110">
    <property type="entry name" value="SGNH hydrolase"/>
    <property type="match status" value="1"/>
</dbReference>
<name>A0A964FGP3_9CYAN</name>
<gene>
    <name evidence="3" type="ORF">I4641_14850</name>
</gene>
<evidence type="ECO:0000259" key="1">
    <source>
        <dbReference type="Pfam" id="PF13472"/>
    </source>
</evidence>
<dbReference type="EMBL" id="JADWDC010000038">
    <property type="protein sequence ID" value="MCC0178257.1"/>
    <property type="molecule type" value="Genomic_DNA"/>
</dbReference>
<dbReference type="RefSeq" id="WP_229641324.1">
    <property type="nucleotide sequence ID" value="NZ_JADWDC010000038.1"/>
</dbReference>
<proteinExistence type="predicted"/>
<dbReference type="Gene3D" id="2.60.120.260">
    <property type="entry name" value="Galactose-binding domain-like"/>
    <property type="match status" value="1"/>
</dbReference>
<evidence type="ECO:0000313" key="3">
    <source>
        <dbReference type="EMBL" id="MCC0178257.1"/>
    </source>
</evidence>
<dbReference type="InterPro" id="IPR052762">
    <property type="entry name" value="PCW_deacetylase/CE"/>
</dbReference>
<dbReference type="AlphaFoldDB" id="A0A964FGP3"/>
<organism evidence="3 4">
    <name type="scientific">Waterburya agarophytonicola KI4</name>
    <dbReference type="NCBI Taxonomy" id="2874699"/>
    <lineage>
        <taxon>Bacteria</taxon>
        <taxon>Bacillati</taxon>
        <taxon>Cyanobacteriota</taxon>
        <taxon>Cyanophyceae</taxon>
        <taxon>Pleurocapsales</taxon>
        <taxon>Hyellaceae</taxon>
        <taxon>Waterburya</taxon>
        <taxon>Waterburya agarophytonicola</taxon>
    </lineage>
</organism>
<accession>A0A964FGP3</accession>
<dbReference type="InterPro" id="IPR013830">
    <property type="entry name" value="SGNH_hydro"/>
</dbReference>
<sequence>MFELLGIVDTAKICDRILNSVEMTLVAKANSTKSETSSLIAAEIPESTGVKITPDNDNFNYSGRVNWEDSQAPVFSYPGKVVEFRFTGTSLKIELSEDNWGGENYIDVYLDDNPQPVTIKLQRKWGKSVIYNIASSLENKEHNAVIVKRTDYVAGGFEFNSIIIDGELLPANPDSEKKIEVYGDSISAGAVVEYDRAGVQDPEGDKEHLYNAYYSYASILARSYDAEVSLVAQSGASLIDGFGYWHRGTGMEAFYDKSAPLDDAPLWDFNNYNPDLVIIALGQNDSASIKIGEDLTAEAWKDRYKQFIANLRAKRPNAYFVGMFPNMYHDREWDVYLTEAIAEYRQEYNDDRVFSLIHQQVTPGHPRISEQQMMADTLRQFIDDTLIKNSFNWSLAN</sequence>
<dbReference type="Proteomes" id="UP000729733">
    <property type="component" value="Unassembled WGS sequence"/>
</dbReference>